<evidence type="ECO:0000313" key="5">
    <source>
        <dbReference type="EMBL" id="MBZ9778624.1"/>
    </source>
</evidence>
<evidence type="ECO:0000313" key="6">
    <source>
        <dbReference type="Proteomes" id="UP001199314"/>
    </source>
</evidence>
<feature type="domain" description="HTH asnC-type" evidence="4">
    <location>
        <begin position="2"/>
        <end position="63"/>
    </location>
</feature>
<dbReference type="PANTHER" id="PTHR30154:SF34">
    <property type="entry name" value="TRANSCRIPTIONAL REGULATOR AZLB"/>
    <property type="match status" value="1"/>
</dbReference>
<comment type="caution">
    <text evidence="5">The sequence shown here is derived from an EMBL/GenBank/DDBJ whole genome shotgun (WGS) entry which is preliminary data.</text>
</comment>
<dbReference type="SMART" id="SM00344">
    <property type="entry name" value="HTH_ASNC"/>
    <property type="match status" value="1"/>
</dbReference>
<gene>
    <name evidence="5" type="ORF">LB452_06785</name>
</gene>
<dbReference type="Pfam" id="PF13412">
    <property type="entry name" value="HTH_24"/>
    <property type="match status" value="1"/>
</dbReference>
<name>A0ABS7XJP0_9FLAO</name>
<keyword evidence="6" id="KW-1185">Reference proteome</keyword>
<dbReference type="PROSITE" id="PS50956">
    <property type="entry name" value="HTH_ASNC_2"/>
    <property type="match status" value="1"/>
</dbReference>
<dbReference type="Gene3D" id="1.10.10.10">
    <property type="entry name" value="Winged helix-like DNA-binding domain superfamily/Winged helix DNA-binding domain"/>
    <property type="match status" value="1"/>
</dbReference>
<sequence length="148" mass="16923">MVDAIDHKIIDILKLNSRQSYAEIGKQVFLSPSSVRERVKKLEDTGVIKGYSIRLNQSLLGNSLEVFIMLKMFSGKLKPALAEIETYSEVKEAYRITGQHNLFIRVALKDQLHLQQFIDKLVNFGEPTTHLILSRVGKEMNQATLFKF</sequence>
<dbReference type="InterPro" id="IPR036390">
    <property type="entry name" value="WH_DNA-bd_sf"/>
</dbReference>
<dbReference type="SUPFAM" id="SSF54909">
    <property type="entry name" value="Dimeric alpha+beta barrel"/>
    <property type="match status" value="1"/>
</dbReference>
<accession>A0ABS7XJP0</accession>
<dbReference type="Pfam" id="PF01037">
    <property type="entry name" value="AsnC_trans_reg"/>
    <property type="match status" value="1"/>
</dbReference>
<organism evidence="5 6">
    <name type="scientific">Psychroflexus longus</name>
    <dbReference type="NCBI Taxonomy" id="2873596"/>
    <lineage>
        <taxon>Bacteria</taxon>
        <taxon>Pseudomonadati</taxon>
        <taxon>Bacteroidota</taxon>
        <taxon>Flavobacteriia</taxon>
        <taxon>Flavobacteriales</taxon>
        <taxon>Flavobacteriaceae</taxon>
        <taxon>Psychroflexus</taxon>
    </lineage>
</organism>
<dbReference type="Proteomes" id="UP001199314">
    <property type="component" value="Unassembled WGS sequence"/>
</dbReference>
<dbReference type="SUPFAM" id="SSF46785">
    <property type="entry name" value="Winged helix' DNA-binding domain"/>
    <property type="match status" value="1"/>
</dbReference>
<dbReference type="Gene3D" id="3.30.70.920">
    <property type="match status" value="1"/>
</dbReference>
<dbReference type="EMBL" id="JAIQZE010000005">
    <property type="protein sequence ID" value="MBZ9778624.1"/>
    <property type="molecule type" value="Genomic_DNA"/>
</dbReference>
<dbReference type="PRINTS" id="PR00033">
    <property type="entry name" value="HTHASNC"/>
</dbReference>
<dbReference type="InterPro" id="IPR019887">
    <property type="entry name" value="Tscrpt_reg_AsnC/Lrp_C"/>
</dbReference>
<evidence type="ECO:0000256" key="1">
    <source>
        <dbReference type="ARBA" id="ARBA00023015"/>
    </source>
</evidence>
<keyword evidence="2" id="KW-0238">DNA-binding</keyword>
<evidence type="ECO:0000259" key="4">
    <source>
        <dbReference type="PROSITE" id="PS50956"/>
    </source>
</evidence>
<evidence type="ECO:0000256" key="3">
    <source>
        <dbReference type="ARBA" id="ARBA00023163"/>
    </source>
</evidence>
<dbReference type="PANTHER" id="PTHR30154">
    <property type="entry name" value="LEUCINE-RESPONSIVE REGULATORY PROTEIN"/>
    <property type="match status" value="1"/>
</dbReference>
<dbReference type="InterPro" id="IPR000485">
    <property type="entry name" value="AsnC-type_HTH_dom"/>
</dbReference>
<dbReference type="InterPro" id="IPR019888">
    <property type="entry name" value="Tscrpt_reg_AsnC-like"/>
</dbReference>
<dbReference type="InterPro" id="IPR036388">
    <property type="entry name" value="WH-like_DNA-bd_sf"/>
</dbReference>
<evidence type="ECO:0000256" key="2">
    <source>
        <dbReference type="ARBA" id="ARBA00023125"/>
    </source>
</evidence>
<dbReference type="InterPro" id="IPR011008">
    <property type="entry name" value="Dimeric_a/b-barrel"/>
</dbReference>
<proteinExistence type="predicted"/>
<dbReference type="RefSeq" id="WP_224460974.1">
    <property type="nucleotide sequence ID" value="NZ_JAIQZE010000005.1"/>
</dbReference>
<protein>
    <submittedName>
        <fullName evidence="5">Lrp/AsnC family transcriptional regulator</fullName>
    </submittedName>
</protein>
<keyword evidence="1" id="KW-0805">Transcription regulation</keyword>
<keyword evidence="3" id="KW-0804">Transcription</keyword>
<reference evidence="6" key="1">
    <citation type="submission" date="2023-07" db="EMBL/GenBank/DDBJ databases">
        <title>Novel species isolated from saline lakes on Tibetan Plateau.</title>
        <authorList>
            <person name="Lu H."/>
        </authorList>
    </citation>
    <scope>NUCLEOTIDE SEQUENCE [LARGE SCALE GENOMIC DNA]</scope>
    <source>
        <strain evidence="6">CAK8W</strain>
    </source>
</reference>